<organism evidence="1 2">
    <name type="scientific">Megaselia scalaris</name>
    <name type="common">Humpbacked fly</name>
    <name type="synonym">Phora scalaris</name>
    <dbReference type="NCBI Taxonomy" id="36166"/>
    <lineage>
        <taxon>Eukaryota</taxon>
        <taxon>Metazoa</taxon>
        <taxon>Ecdysozoa</taxon>
        <taxon>Arthropoda</taxon>
        <taxon>Hexapoda</taxon>
        <taxon>Insecta</taxon>
        <taxon>Pterygota</taxon>
        <taxon>Neoptera</taxon>
        <taxon>Endopterygota</taxon>
        <taxon>Diptera</taxon>
        <taxon>Brachycera</taxon>
        <taxon>Muscomorpha</taxon>
        <taxon>Platypezoidea</taxon>
        <taxon>Phoridae</taxon>
        <taxon>Megaseliini</taxon>
        <taxon>Megaselia</taxon>
    </lineage>
</organism>
<dbReference type="HOGENOM" id="CLU_2888310_0_0_1"/>
<reference evidence="1" key="2">
    <citation type="submission" date="2015-06" db="UniProtKB">
        <authorList>
            <consortium name="EnsemblMetazoa"/>
        </authorList>
    </citation>
    <scope>IDENTIFICATION</scope>
</reference>
<protein>
    <submittedName>
        <fullName evidence="1">Uncharacterized protein</fullName>
    </submittedName>
</protein>
<evidence type="ECO:0000313" key="1">
    <source>
        <dbReference type="EnsemblMetazoa" id="MESCA000786-PA"/>
    </source>
</evidence>
<dbReference type="AlphaFoldDB" id="T1GBZ3"/>
<evidence type="ECO:0000313" key="2">
    <source>
        <dbReference type="Proteomes" id="UP000015102"/>
    </source>
</evidence>
<dbReference type="EnsemblMetazoa" id="MESCA000786-RA">
    <property type="protein sequence ID" value="MESCA000786-PA"/>
    <property type="gene ID" value="MESCA000786"/>
</dbReference>
<reference evidence="2" key="1">
    <citation type="submission" date="2013-02" db="EMBL/GenBank/DDBJ databases">
        <authorList>
            <person name="Hughes D."/>
        </authorList>
    </citation>
    <scope>NUCLEOTIDE SEQUENCE</scope>
    <source>
        <strain>Durham</strain>
        <strain evidence="2">NC isolate 2 -- Noor lab</strain>
    </source>
</reference>
<name>T1GBZ3_MEGSC</name>
<proteinExistence type="predicted"/>
<accession>T1GBZ3</accession>
<sequence>MFPNVSPIKLELFIWNSLCLKFNSESAKLKLTPNQLTNSKILIFLKASKGVILSGLMRKRPFD</sequence>
<dbReference type="EMBL" id="CAQQ02389373">
    <property type="status" value="NOT_ANNOTATED_CDS"/>
    <property type="molecule type" value="Genomic_DNA"/>
</dbReference>
<dbReference type="EMBL" id="CAQQ02389372">
    <property type="status" value="NOT_ANNOTATED_CDS"/>
    <property type="molecule type" value="Genomic_DNA"/>
</dbReference>
<keyword evidence="2" id="KW-1185">Reference proteome</keyword>
<dbReference type="Proteomes" id="UP000015102">
    <property type="component" value="Unassembled WGS sequence"/>
</dbReference>